<organism evidence="1 2">
    <name type="scientific">Oryza meyeriana var. granulata</name>
    <dbReference type="NCBI Taxonomy" id="110450"/>
    <lineage>
        <taxon>Eukaryota</taxon>
        <taxon>Viridiplantae</taxon>
        <taxon>Streptophyta</taxon>
        <taxon>Embryophyta</taxon>
        <taxon>Tracheophyta</taxon>
        <taxon>Spermatophyta</taxon>
        <taxon>Magnoliopsida</taxon>
        <taxon>Liliopsida</taxon>
        <taxon>Poales</taxon>
        <taxon>Poaceae</taxon>
        <taxon>BOP clade</taxon>
        <taxon>Oryzoideae</taxon>
        <taxon>Oryzeae</taxon>
        <taxon>Oryzinae</taxon>
        <taxon>Oryza</taxon>
        <taxon>Oryza meyeriana</taxon>
    </lineage>
</organism>
<accession>A0A6G1E8Y0</accession>
<protein>
    <submittedName>
        <fullName evidence="1">Uncharacterized protein</fullName>
    </submittedName>
</protein>
<dbReference type="AlphaFoldDB" id="A0A6G1E8Y0"/>
<reference evidence="1 2" key="1">
    <citation type="submission" date="2019-11" db="EMBL/GenBank/DDBJ databases">
        <title>Whole genome sequence of Oryza granulata.</title>
        <authorList>
            <person name="Li W."/>
        </authorList>
    </citation>
    <scope>NUCLEOTIDE SEQUENCE [LARGE SCALE GENOMIC DNA]</scope>
    <source>
        <strain evidence="2">cv. Menghai</strain>
        <tissue evidence="1">Leaf</tissue>
    </source>
</reference>
<evidence type="ECO:0000313" key="2">
    <source>
        <dbReference type="Proteomes" id="UP000479710"/>
    </source>
</evidence>
<gene>
    <name evidence="1" type="ORF">E2562_038654</name>
</gene>
<keyword evidence="2" id="KW-1185">Reference proteome</keyword>
<dbReference type="EMBL" id="SPHZ02000005">
    <property type="protein sequence ID" value="KAF0921121.1"/>
    <property type="molecule type" value="Genomic_DNA"/>
</dbReference>
<sequence>MGGWLAGSLMPEGCKGTGAELQFQLQLGPPAFLPNLLLVLLRKHIQPKSEEVRTNLAKVLANVRS</sequence>
<name>A0A6G1E8Y0_9ORYZ</name>
<dbReference type="Proteomes" id="UP000479710">
    <property type="component" value="Unassembled WGS sequence"/>
</dbReference>
<comment type="caution">
    <text evidence="1">The sequence shown here is derived from an EMBL/GenBank/DDBJ whole genome shotgun (WGS) entry which is preliminary data.</text>
</comment>
<proteinExistence type="predicted"/>
<evidence type="ECO:0000313" key="1">
    <source>
        <dbReference type="EMBL" id="KAF0921121.1"/>
    </source>
</evidence>